<keyword evidence="3" id="KW-1003">Cell membrane</keyword>
<feature type="transmembrane region" description="Helical" evidence="5">
    <location>
        <begin position="113"/>
        <end position="133"/>
    </location>
</feature>
<dbReference type="PANTHER" id="PTHR23535">
    <property type="entry name" value="SUGAR EFFLUX TRANSPORTER A-RELATED"/>
    <property type="match status" value="1"/>
</dbReference>
<keyword evidence="7" id="KW-1185">Reference proteome</keyword>
<dbReference type="GO" id="GO:0022857">
    <property type="term" value="F:transmembrane transporter activity"/>
    <property type="evidence" value="ECO:0007669"/>
    <property type="project" value="InterPro"/>
</dbReference>
<dbReference type="SUPFAM" id="SSF103473">
    <property type="entry name" value="MFS general substrate transporter"/>
    <property type="match status" value="1"/>
</dbReference>
<protein>
    <submittedName>
        <fullName evidence="6">SET family sugar efflux transporter-like MFS transporter</fullName>
    </submittedName>
</protein>
<evidence type="ECO:0000256" key="3">
    <source>
        <dbReference type="ARBA" id="ARBA00022475"/>
    </source>
</evidence>
<dbReference type="InterPro" id="IPR036259">
    <property type="entry name" value="MFS_trans_sf"/>
</dbReference>
<feature type="transmembrane region" description="Helical" evidence="5">
    <location>
        <begin position="58"/>
        <end position="79"/>
    </location>
</feature>
<dbReference type="InterPro" id="IPR011701">
    <property type="entry name" value="MFS"/>
</dbReference>
<evidence type="ECO:0000313" key="6">
    <source>
        <dbReference type="EMBL" id="RZS90882.1"/>
    </source>
</evidence>
<dbReference type="Pfam" id="PF07690">
    <property type="entry name" value="MFS_1"/>
    <property type="match status" value="1"/>
</dbReference>
<name>A0A4Q7NWV4_9ACTN</name>
<accession>A0A4Q7NWV4</accession>
<evidence type="ECO:0000256" key="4">
    <source>
        <dbReference type="ARBA" id="ARBA00022597"/>
    </source>
</evidence>
<dbReference type="AlphaFoldDB" id="A0A4Q7NWV4"/>
<comment type="subcellular location">
    <subcellularLocation>
        <location evidence="1">Cell membrane</location>
        <topology evidence="1">Multi-pass membrane protein</topology>
    </subcellularLocation>
</comment>
<evidence type="ECO:0000256" key="2">
    <source>
        <dbReference type="ARBA" id="ARBA00022448"/>
    </source>
</evidence>
<feature type="transmembrane region" description="Helical" evidence="5">
    <location>
        <begin position="86"/>
        <end position="107"/>
    </location>
</feature>
<keyword evidence="5" id="KW-1133">Transmembrane helix</keyword>
<feature type="transmembrane region" description="Helical" evidence="5">
    <location>
        <begin position="175"/>
        <end position="193"/>
    </location>
</feature>
<evidence type="ECO:0000256" key="5">
    <source>
        <dbReference type="SAM" id="Phobius"/>
    </source>
</evidence>
<evidence type="ECO:0000313" key="7">
    <source>
        <dbReference type="Proteomes" id="UP000293638"/>
    </source>
</evidence>
<reference evidence="6 7" key="1">
    <citation type="submission" date="2019-02" db="EMBL/GenBank/DDBJ databases">
        <title>Genomic Encyclopedia of Type Strains, Phase IV (KMG-IV): sequencing the most valuable type-strain genomes for metagenomic binning, comparative biology and taxonomic classification.</title>
        <authorList>
            <person name="Goeker M."/>
        </authorList>
    </citation>
    <scope>NUCLEOTIDE SEQUENCE [LARGE SCALE GENOMIC DNA]</scope>
    <source>
        <strain evidence="6 7">DSM 45622</strain>
    </source>
</reference>
<dbReference type="PANTHER" id="PTHR23535:SF2">
    <property type="entry name" value="SUGAR EFFLUX TRANSPORTER A-RELATED"/>
    <property type="match status" value="1"/>
</dbReference>
<gene>
    <name evidence="6" type="ORF">EV189_0112</name>
</gene>
<feature type="transmembrane region" description="Helical" evidence="5">
    <location>
        <begin position="145"/>
        <end position="169"/>
    </location>
</feature>
<feature type="transmembrane region" description="Helical" evidence="5">
    <location>
        <begin position="285"/>
        <end position="304"/>
    </location>
</feature>
<feature type="transmembrane region" description="Helical" evidence="5">
    <location>
        <begin position="310"/>
        <end position="331"/>
    </location>
</feature>
<proteinExistence type="predicted"/>
<dbReference type="Gene3D" id="1.20.1250.20">
    <property type="entry name" value="MFS general substrate transporter like domains"/>
    <property type="match status" value="1"/>
</dbReference>
<evidence type="ECO:0000256" key="1">
    <source>
        <dbReference type="ARBA" id="ARBA00004651"/>
    </source>
</evidence>
<dbReference type="GO" id="GO:0005886">
    <property type="term" value="C:plasma membrane"/>
    <property type="evidence" value="ECO:0007669"/>
    <property type="project" value="UniProtKB-SubCell"/>
</dbReference>
<sequence length="401" mass="40748">MADRDPEEPLLSVAAPAARQRGLLLPAAALLWGLQAAFLNPALALLLVALYGASGGQVGLVLAVYNASGFLASLVVPSWADRRRDYLRPLLGCGVLTLALTVVLGAVTALPLAVAGLVVLGGPASVGMSMLFAQLKHSGAQLSDVVRTRAVFSFAWVAGPPLATLVIGAFGSRSVLLVIGAVAVLNVATTLAMQRRARALGEVERPRDDAAAPVSKVGVGLVMLAFLALMATNSCSVSVMGLFVTRSLHLDVEWAGVALGVAAALEIPALLLLGRLGARFGSLPLVATGCVAGIAYYAAMAYASGPLTLVALQVLNAWFVAVVAGVGLALFQEVVPRPGLASGLYSNTRRLGAIASGPILALGSTSGGYARVFAVCAVLTALALAVVGVAARVARLAPRRP</sequence>
<feature type="transmembrane region" description="Helical" evidence="5">
    <location>
        <begin position="372"/>
        <end position="394"/>
    </location>
</feature>
<keyword evidence="2" id="KW-0813">Transport</keyword>
<feature type="transmembrane region" description="Helical" evidence="5">
    <location>
        <begin position="214"/>
        <end position="234"/>
    </location>
</feature>
<keyword evidence="5" id="KW-0472">Membrane</keyword>
<feature type="transmembrane region" description="Helical" evidence="5">
    <location>
        <begin position="29"/>
        <end position="52"/>
    </location>
</feature>
<dbReference type="Proteomes" id="UP000293638">
    <property type="component" value="Unassembled WGS sequence"/>
</dbReference>
<keyword evidence="5" id="KW-0812">Transmembrane</keyword>
<keyword evidence="4" id="KW-0762">Sugar transport</keyword>
<dbReference type="EMBL" id="SGXD01000001">
    <property type="protein sequence ID" value="RZS90882.1"/>
    <property type="molecule type" value="Genomic_DNA"/>
</dbReference>
<feature type="transmembrane region" description="Helical" evidence="5">
    <location>
        <begin position="254"/>
        <end position="273"/>
    </location>
</feature>
<dbReference type="RefSeq" id="WP_231115941.1">
    <property type="nucleotide sequence ID" value="NZ_SGXD01000001.1"/>
</dbReference>
<comment type="caution">
    <text evidence="6">The sequence shown here is derived from an EMBL/GenBank/DDBJ whole genome shotgun (WGS) entry which is preliminary data.</text>
</comment>
<organism evidence="6 7">
    <name type="scientific">Motilibacter rhizosphaerae</name>
    <dbReference type="NCBI Taxonomy" id="598652"/>
    <lineage>
        <taxon>Bacteria</taxon>
        <taxon>Bacillati</taxon>
        <taxon>Actinomycetota</taxon>
        <taxon>Actinomycetes</taxon>
        <taxon>Motilibacterales</taxon>
        <taxon>Motilibacteraceae</taxon>
        <taxon>Motilibacter</taxon>
    </lineage>
</organism>